<dbReference type="EMBL" id="CM055755">
    <property type="protein sequence ID" value="KAJ7990147.1"/>
    <property type="molecule type" value="Genomic_DNA"/>
</dbReference>
<protein>
    <submittedName>
        <fullName evidence="1">Uncharacterized protein</fullName>
    </submittedName>
</protein>
<dbReference type="Proteomes" id="UP001157502">
    <property type="component" value="Chromosome 28"/>
</dbReference>
<name>A0ACC2FFQ9_DALPE</name>
<keyword evidence="2" id="KW-1185">Reference proteome</keyword>
<organism evidence="1 2">
    <name type="scientific">Dallia pectoralis</name>
    <name type="common">Alaska blackfish</name>
    <dbReference type="NCBI Taxonomy" id="75939"/>
    <lineage>
        <taxon>Eukaryota</taxon>
        <taxon>Metazoa</taxon>
        <taxon>Chordata</taxon>
        <taxon>Craniata</taxon>
        <taxon>Vertebrata</taxon>
        <taxon>Euteleostomi</taxon>
        <taxon>Actinopterygii</taxon>
        <taxon>Neopterygii</taxon>
        <taxon>Teleostei</taxon>
        <taxon>Protacanthopterygii</taxon>
        <taxon>Esociformes</taxon>
        <taxon>Umbridae</taxon>
        <taxon>Dallia</taxon>
    </lineage>
</organism>
<reference evidence="1" key="1">
    <citation type="submission" date="2021-05" db="EMBL/GenBank/DDBJ databases">
        <authorList>
            <person name="Pan Q."/>
            <person name="Jouanno E."/>
            <person name="Zahm M."/>
            <person name="Klopp C."/>
            <person name="Cabau C."/>
            <person name="Louis A."/>
            <person name="Berthelot C."/>
            <person name="Parey E."/>
            <person name="Roest Crollius H."/>
            <person name="Montfort J."/>
            <person name="Robinson-Rechavi M."/>
            <person name="Bouchez O."/>
            <person name="Lampietro C."/>
            <person name="Lopez Roques C."/>
            <person name="Donnadieu C."/>
            <person name="Postlethwait J."/>
            <person name="Bobe J."/>
            <person name="Dillon D."/>
            <person name="Chandos A."/>
            <person name="von Hippel F."/>
            <person name="Guiguen Y."/>
        </authorList>
    </citation>
    <scope>NUCLEOTIDE SEQUENCE</scope>
    <source>
        <strain evidence="1">YG-Jan2019</strain>
    </source>
</reference>
<evidence type="ECO:0000313" key="1">
    <source>
        <dbReference type="EMBL" id="KAJ7990147.1"/>
    </source>
</evidence>
<evidence type="ECO:0000313" key="2">
    <source>
        <dbReference type="Proteomes" id="UP001157502"/>
    </source>
</evidence>
<gene>
    <name evidence="1" type="ORF">DPEC_G00297310</name>
</gene>
<comment type="caution">
    <text evidence="1">The sequence shown here is derived from an EMBL/GenBank/DDBJ whole genome shotgun (WGS) entry which is preliminary data.</text>
</comment>
<proteinExistence type="predicted"/>
<sequence length="383" mass="43641">MQADVRLREFVSGSKPSRLSPDLEFQDGFGGRTGLSPCQGWSSVAAICVMWCVSQKEAPLYPSLTPHQVWFRLLLASLLSLGMGVCLLTLRSCRLKHTRGALHPKFVDVVHEVPRGCTGQCPSSAIETGTAVWPGPVVRVLTDSLLLCVLKETQVDPTPRHIQSLIDRLQTLSEVLQRTDVQLEVESCWEGVDSQWRRRHPPIQQTDYDPSLTPRVKHIINYLQKRIERLCVLQEVQNQFKERIRETRGGLEWLWCLLEELHIRVTITKPLGNNYHREVYTVHRHIQCVCTNLAVYRSRLERCQTLLIDSAVIIQALSRAHLAFRRSVNASHSVDSVWTELLLQSNMEQFDDIQGMFLSLEQQTTNFQIHLEGLTPTEGAEPV</sequence>
<accession>A0ACC2FFQ9</accession>